<keyword evidence="3" id="KW-1185">Reference proteome</keyword>
<evidence type="ECO:0000313" key="2">
    <source>
        <dbReference type="EMBL" id="MCY1719188.1"/>
    </source>
</evidence>
<protein>
    <recommendedName>
        <fullName evidence="4">Outer membrane protein beta-barrel domain-containing protein</fullName>
    </recommendedName>
</protein>
<dbReference type="Proteomes" id="UP001145087">
    <property type="component" value="Unassembled WGS sequence"/>
</dbReference>
<dbReference type="EMBL" id="JAPOHD010000005">
    <property type="protein sequence ID" value="MCY1719188.1"/>
    <property type="molecule type" value="Genomic_DNA"/>
</dbReference>
<keyword evidence="1" id="KW-0732">Signal</keyword>
<evidence type="ECO:0008006" key="4">
    <source>
        <dbReference type="Google" id="ProtNLM"/>
    </source>
</evidence>
<dbReference type="AlphaFoldDB" id="A0A9X3J4C2"/>
<gene>
    <name evidence="2" type="ORF">OU798_02475</name>
</gene>
<feature type="signal peptide" evidence="1">
    <location>
        <begin position="1"/>
        <end position="22"/>
    </location>
</feature>
<dbReference type="RefSeq" id="WP_343331523.1">
    <property type="nucleotide sequence ID" value="NZ_JAPOHD010000005.1"/>
</dbReference>
<reference evidence="2" key="1">
    <citation type="submission" date="2022-11" db="EMBL/GenBank/DDBJ databases">
        <title>Marilongibacter aestuarii gen. nov., sp. nov., isolated from tidal flat sediment.</title>
        <authorList>
            <person name="Jiayan W."/>
        </authorList>
    </citation>
    <scope>NUCLEOTIDE SEQUENCE</scope>
    <source>
        <strain evidence="2">Z1-6</strain>
    </source>
</reference>
<accession>A0A9X3J4C2</accession>
<evidence type="ECO:0000313" key="3">
    <source>
        <dbReference type="Proteomes" id="UP001145087"/>
    </source>
</evidence>
<proteinExistence type="predicted"/>
<name>A0A9X3J4C2_9BACT</name>
<organism evidence="2 3">
    <name type="scientific">Draconibacterium aestuarii</name>
    <dbReference type="NCBI Taxonomy" id="2998507"/>
    <lineage>
        <taxon>Bacteria</taxon>
        <taxon>Pseudomonadati</taxon>
        <taxon>Bacteroidota</taxon>
        <taxon>Bacteroidia</taxon>
        <taxon>Marinilabiliales</taxon>
        <taxon>Prolixibacteraceae</taxon>
        <taxon>Draconibacterium</taxon>
    </lineage>
</organism>
<evidence type="ECO:0000256" key="1">
    <source>
        <dbReference type="SAM" id="SignalP"/>
    </source>
</evidence>
<comment type="caution">
    <text evidence="2">The sequence shown here is derived from an EMBL/GenBank/DDBJ whole genome shotgun (WGS) entry which is preliminary data.</text>
</comment>
<feature type="chain" id="PRO_5040882381" description="Outer membrane protein beta-barrel domain-containing protein" evidence="1">
    <location>
        <begin position="23"/>
        <end position="230"/>
    </location>
</feature>
<sequence>MTRYKVYIAIVVTFLTAFQLKAQETTLAVKTKPKECFYSDSRHWAIEIPVWIPGYRGYYQYGDVEIEGEDGVIPEQPIQPPDPWDIFRRFFKSTAHLNFFFVSSITYQNKRFYGELDMFSGTVGSSLYYRQNNARLVKAKFRADLYRIHAGYQLFTTPIFSEKGNYKAYGYAGVRLHNFKISSQLSSLGVELRIKPNWVDPVLGLRNEFEFRKFEIIAQADIGSLQNRNF</sequence>